<keyword evidence="2" id="KW-1185">Reference proteome</keyword>
<sequence>MLLSLNDRVKMALCPDRVILMRFSHGLRPHLLDKCIVPCPEAEAASGWQAAVAVLREALKAPEWQKATATLVISNHFVRYLLIPWNDQLSSDEEWRAMVHHCFRQVYGDEAERWECRWSGGGFGTPLIASAIDPELLLALHQVAQESGVKLDSVQPYLMAAFNHWRRRMVSDSGCFLLTEPGRIGLACFHDGQWGGLVFEPLPPTDAATVLPELLQRMLLRLETGEAPHDIFAFAAEVPESAWPQTDGTTIRLLPLEPLPGLPPEAGAEYAMALMGE</sequence>
<reference evidence="1 2" key="1">
    <citation type="submission" date="2009-02" db="EMBL/GenBank/DDBJ databases">
        <title>Sequencing of the draft genome and assembly of Lutiella nitroferrum 2002.</title>
        <authorList>
            <consortium name="US DOE Joint Genome Institute (JGI-PGF)"/>
            <person name="Lucas S."/>
            <person name="Copeland A."/>
            <person name="Lapidus A."/>
            <person name="Glavina del Rio T."/>
            <person name="Tice H."/>
            <person name="Bruce D."/>
            <person name="Goodwin L."/>
            <person name="Pitluck S."/>
            <person name="Larimer F."/>
            <person name="Land M.L."/>
            <person name="Hauser L."/>
            <person name="Coates J.D."/>
        </authorList>
    </citation>
    <scope>NUCLEOTIDE SEQUENCE [LARGE SCALE GENOMIC DNA]</scope>
    <source>
        <strain evidence="1 2">2002</strain>
    </source>
</reference>
<accession>B9Z6A1</accession>
<proteinExistence type="predicted"/>
<dbReference type="eggNOG" id="ENOG5031HF3">
    <property type="taxonomic scope" value="Bacteria"/>
</dbReference>
<dbReference type="RefSeq" id="WP_008955087.1">
    <property type="nucleotide sequence ID" value="NZ_ACIS01000008.1"/>
</dbReference>
<dbReference type="Proteomes" id="UP000003165">
    <property type="component" value="Unassembled WGS sequence"/>
</dbReference>
<dbReference type="EMBL" id="ACIS01000008">
    <property type="protein sequence ID" value="EEG07745.1"/>
    <property type="molecule type" value="Genomic_DNA"/>
</dbReference>
<organism evidence="1 2">
    <name type="scientific">Pseudogulbenkiania ferrooxidans 2002</name>
    <dbReference type="NCBI Taxonomy" id="279714"/>
    <lineage>
        <taxon>Bacteria</taxon>
        <taxon>Pseudomonadati</taxon>
        <taxon>Pseudomonadota</taxon>
        <taxon>Betaproteobacteria</taxon>
        <taxon>Neisseriales</taxon>
        <taxon>Chromobacteriaceae</taxon>
        <taxon>Pseudogulbenkiania</taxon>
    </lineage>
</organism>
<gene>
    <name evidence="1" type="ORF">FuraDRAFT_3068</name>
</gene>
<name>B9Z6A1_9NEIS</name>
<evidence type="ECO:0000313" key="2">
    <source>
        <dbReference type="Proteomes" id="UP000003165"/>
    </source>
</evidence>
<comment type="caution">
    <text evidence="1">The sequence shown here is derived from an EMBL/GenBank/DDBJ whole genome shotgun (WGS) entry which is preliminary data.</text>
</comment>
<evidence type="ECO:0000313" key="1">
    <source>
        <dbReference type="EMBL" id="EEG07745.1"/>
    </source>
</evidence>
<dbReference type="AlphaFoldDB" id="B9Z6A1"/>
<protein>
    <submittedName>
        <fullName evidence="1">Uncharacterized protein</fullName>
    </submittedName>
</protein>